<dbReference type="PANTHER" id="PTHR48100">
    <property type="entry name" value="BROAD-SPECIFICITY PHOSPHATASE YOR283W-RELATED"/>
    <property type="match status" value="1"/>
</dbReference>
<dbReference type="GO" id="GO:0005737">
    <property type="term" value="C:cytoplasm"/>
    <property type="evidence" value="ECO:0007669"/>
    <property type="project" value="TreeGrafter"/>
</dbReference>
<dbReference type="EMBL" id="QKRX01000006">
    <property type="protein sequence ID" value="RAU18116.1"/>
    <property type="molecule type" value="Genomic_DNA"/>
</dbReference>
<dbReference type="PANTHER" id="PTHR48100:SF1">
    <property type="entry name" value="HISTIDINE PHOSPHATASE FAMILY PROTEIN-RELATED"/>
    <property type="match status" value="1"/>
</dbReference>
<organism evidence="1 2">
    <name type="scientific">Nitrincola tibetensis</name>
    <dbReference type="NCBI Taxonomy" id="2219697"/>
    <lineage>
        <taxon>Bacteria</taxon>
        <taxon>Pseudomonadati</taxon>
        <taxon>Pseudomonadota</taxon>
        <taxon>Gammaproteobacteria</taxon>
        <taxon>Oceanospirillales</taxon>
        <taxon>Oceanospirillaceae</taxon>
        <taxon>Nitrincola</taxon>
    </lineage>
</organism>
<dbReference type="InterPro" id="IPR029033">
    <property type="entry name" value="His_PPase_superfam"/>
</dbReference>
<dbReference type="InterPro" id="IPR050275">
    <property type="entry name" value="PGM_Phosphatase"/>
</dbReference>
<dbReference type="AlphaFoldDB" id="A0A364NLY9"/>
<proteinExistence type="predicted"/>
<dbReference type="Pfam" id="PF00300">
    <property type="entry name" value="His_Phos_1"/>
    <property type="match status" value="1"/>
</dbReference>
<keyword evidence="2" id="KW-1185">Reference proteome</keyword>
<dbReference type="SUPFAM" id="SSF53254">
    <property type="entry name" value="Phosphoglycerate mutase-like"/>
    <property type="match status" value="1"/>
</dbReference>
<reference evidence="1 2" key="1">
    <citation type="submission" date="2018-06" db="EMBL/GenBank/DDBJ databases">
        <title>Nitrincola tibetense sp. nov., isolated from Lake XuguoCo on Tibetan Plateau.</title>
        <authorList>
            <person name="Xing P."/>
        </authorList>
    </citation>
    <scope>NUCLEOTIDE SEQUENCE [LARGE SCALE GENOMIC DNA]</scope>
    <source>
        <strain evidence="2">xg18</strain>
    </source>
</reference>
<name>A0A364NLY9_9GAMM</name>
<comment type="caution">
    <text evidence="1">The sequence shown here is derived from an EMBL/GenBank/DDBJ whole genome shotgun (WGS) entry which is preliminary data.</text>
</comment>
<dbReference type="OrthoDB" id="9783269at2"/>
<dbReference type="RefSeq" id="WP_112159197.1">
    <property type="nucleotide sequence ID" value="NZ_QKRX01000006.1"/>
</dbReference>
<dbReference type="Gene3D" id="3.40.50.1240">
    <property type="entry name" value="Phosphoglycerate mutase-like"/>
    <property type="match status" value="1"/>
</dbReference>
<protein>
    <submittedName>
        <fullName evidence="1">Histidine phosphatase family protein</fullName>
    </submittedName>
</protein>
<accession>A0A364NLY9</accession>
<sequence>MRLTDANLTLVDLIRHGEPEGGRKFRGSTDHPLSLLGWSQMQAAVGEYNQWDAIVTSPLLRCCEFAHWLGDKHNIPVAVETDLAEMHLGDWEGLTMAEAKARFPAIDEYPDQVTAFWADPLHYPPQNGETFQRFDLRIQQVWTRILEAYKGQRVLIVAHLFTCNFIIRQVLQQPLEKAIFFDLPYAGLSRLRFEDTPTSELIQLEWVGRSDIPSAPLKS</sequence>
<dbReference type="GO" id="GO:0016791">
    <property type="term" value="F:phosphatase activity"/>
    <property type="evidence" value="ECO:0007669"/>
    <property type="project" value="TreeGrafter"/>
</dbReference>
<gene>
    <name evidence="1" type="ORF">DN062_10065</name>
</gene>
<dbReference type="Proteomes" id="UP000250744">
    <property type="component" value="Unassembled WGS sequence"/>
</dbReference>
<dbReference type="CDD" id="cd07067">
    <property type="entry name" value="HP_PGM_like"/>
    <property type="match status" value="1"/>
</dbReference>
<dbReference type="SMART" id="SM00855">
    <property type="entry name" value="PGAM"/>
    <property type="match status" value="1"/>
</dbReference>
<dbReference type="PIRSF" id="PIRSF000709">
    <property type="entry name" value="6PFK_2-Ptase"/>
    <property type="match status" value="1"/>
</dbReference>
<dbReference type="InterPro" id="IPR013078">
    <property type="entry name" value="His_Pase_superF_clade-1"/>
</dbReference>
<evidence type="ECO:0000313" key="2">
    <source>
        <dbReference type="Proteomes" id="UP000250744"/>
    </source>
</evidence>
<evidence type="ECO:0000313" key="1">
    <source>
        <dbReference type="EMBL" id="RAU18116.1"/>
    </source>
</evidence>